<dbReference type="GO" id="GO:0005737">
    <property type="term" value="C:cytoplasm"/>
    <property type="evidence" value="ECO:0007669"/>
    <property type="project" value="TreeGrafter"/>
</dbReference>
<dbReference type="Gene3D" id="3.40.30.10">
    <property type="entry name" value="Glutaredoxin"/>
    <property type="match status" value="1"/>
</dbReference>
<dbReference type="GO" id="GO:0034599">
    <property type="term" value="P:cellular response to oxidative stress"/>
    <property type="evidence" value="ECO:0007669"/>
    <property type="project" value="TreeGrafter"/>
</dbReference>
<protein>
    <recommendedName>
        <fullName evidence="6">Glutaredoxin domain-containing protein</fullName>
    </recommendedName>
</protein>
<dbReference type="AlphaFoldDB" id="A0A0F9IND9"/>
<dbReference type="Pfam" id="PF00462">
    <property type="entry name" value="Glutaredoxin"/>
    <property type="match status" value="1"/>
</dbReference>
<dbReference type="PANTHER" id="PTHR45694">
    <property type="entry name" value="GLUTAREDOXIN 2"/>
    <property type="match status" value="1"/>
</dbReference>
<dbReference type="PRINTS" id="PR00160">
    <property type="entry name" value="GLUTAREDOXIN"/>
</dbReference>
<evidence type="ECO:0000256" key="1">
    <source>
        <dbReference type="ARBA" id="ARBA00007787"/>
    </source>
</evidence>
<dbReference type="PANTHER" id="PTHR45694:SF18">
    <property type="entry name" value="GLUTAREDOXIN-1-RELATED"/>
    <property type="match status" value="1"/>
</dbReference>
<dbReference type="NCBIfam" id="TIGR02181">
    <property type="entry name" value="GRX_bact"/>
    <property type="match status" value="1"/>
</dbReference>
<evidence type="ECO:0000256" key="5">
    <source>
        <dbReference type="ARBA" id="ARBA00023284"/>
    </source>
</evidence>
<keyword evidence="4" id="KW-1015">Disulfide bond</keyword>
<reference evidence="7" key="1">
    <citation type="journal article" date="2015" name="Nature">
        <title>Complex archaea that bridge the gap between prokaryotes and eukaryotes.</title>
        <authorList>
            <person name="Spang A."/>
            <person name="Saw J.H."/>
            <person name="Jorgensen S.L."/>
            <person name="Zaremba-Niedzwiedzka K."/>
            <person name="Martijn J."/>
            <person name="Lind A.E."/>
            <person name="van Eijk R."/>
            <person name="Schleper C."/>
            <person name="Guy L."/>
            <person name="Ettema T.J."/>
        </authorList>
    </citation>
    <scope>NUCLEOTIDE SEQUENCE</scope>
</reference>
<dbReference type="GO" id="GO:0045454">
    <property type="term" value="P:cell redox homeostasis"/>
    <property type="evidence" value="ECO:0007669"/>
    <property type="project" value="InterPro"/>
</dbReference>
<proteinExistence type="inferred from homology"/>
<dbReference type="InterPro" id="IPR002109">
    <property type="entry name" value="Glutaredoxin"/>
</dbReference>
<keyword evidence="3" id="KW-0249">Electron transport</keyword>
<keyword evidence="2" id="KW-0813">Transport</keyword>
<evidence type="ECO:0000259" key="6">
    <source>
        <dbReference type="Pfam" id="PF00462"/>
    </source>
</evidence>
<sequence length="83" mass="9034">MRKVTIYIKPKCPFCKKALLELSREGVKPTVIDITGNAALKNKMISESSRSTVPQIFIGDTHLGGCDDLLAAQKSGNLKEMLA</sequence>
<dbReference type="SUPFAM" id="SSF52833">
    <property type="entry name" value="Thioredoxin-like"/>
    <property type="match status" value="1"/>
</dbReference>
<dbReference type="PROSITE" id="PS51354">
    <property type="entry name" value="GLUTAREDOXIN_2"/>
    <property type="match status" value="1"/>
</dbReference>
<organism evidence="7">
    <name type="scientific">marine sediment metagenome</name>
    <dbReference type="NCBI Taxonomy" id="412755"/>
    <lineage>
        <taxon>unclassified sequences</taxon>
        <taxon>metagenomes</taxon>
        <taxon>ecological metagenomes</taxon>
    </lineage>
</organism>
<dbReference type="InterPro" id="IPR036249">
    <property type="entry name" value="Thioredoxin-like_sf"/>
</dbReference>
<feature type="domain" description="Glutaredoxin" evidence="6">
    <location>
        <begin position="4"/>
        <end position="62"/>
    </location>
</feature>
<dbReference type="PROSITE" id="PS00195">
    <property type="entry name" value="GLUTAREDOXIN_1"/>
    <property type="match status" value="1"/>
</dbReference>
<accession>A0A0F9IND9</accession>
<evidence type="ECO:0000256" key="4">
    <source>
        <dbReference type="ARBA" id="ARBA00023157"/>
    </source>
</evidence>
<dbReference type="InterPro" id="IPR014025">
    <property type="entry name" value="Glutaredoxin_subgr"/>
</dbReference>
<dbReference type="InterPro" id="IPR011900">
    <property type="entry name" value="GRX_bact"/>
</dbReference>
<dbReference type="EMBL" id="LAZR01012000">
    <property type="protein sequence ID" value="KKM48145.1"/>
    <property type="molecule type" value="Genomic_DNA"/>
</dbReference>
<name>A0A0F9IND9_9ZZZZ</name>
<dbReference type="InterPro" id="IPR011767">
    <property type="entry name" value="GLR_AS"/>
</dbReference>
<comment type="caution">
    <text evidence="7">The sequence shown here is derived from an EMBL/GenBank/DDBJ whole genome shotgun (WGS) entry which is preliminary data.</text>
</comment>
<gene>
    <name evidence="7" type="ORF">LCGC14_1557960</name>
</gene>
<evidence type="ECO:0000313" key="7">
    <source>
        <dbReference type="EMBL" id="KKM48145.1"/>
    </source>
</evidence>
<evidence type="ECO:0000256" key="2">
    <source>
        <dbReference type="ARBA" id="ARBA00022448"/>
    </source>
</evidence>
<evidence type="ECO:0000256" key="3">
    <source>
        <dbReference type="ARBA" id="ARBA00022982"/>
    </source>
</evidence>
<dbReference type="GO" id="GO:0015038">
    <property type="term" value="F:glutathione disulfide oxidoreductase activity"/>
    <property type="evidence" value="ECO:0007669"/>
    <property type="project" value="TreeGrafter"/>
</dbReference>
<keyword evidence="5" id="KW-0676">Redox-active center</keyword>
<comment type="similarity">
    <text evidence="1">Belongs to the glutaredoxin family.</text>
</comment>